<gene>
    <name evidence="3" type="ORF">HPB51_007378</name>
</gene>
<evidence type="ECO:0000256" key="1">
    <source>
        <dbReference type="SAM" id="Coils"/>
    </source>
</evidence>
<dbReference type="AlphaFoldDB" id="A0A9J6EZC0"/>
<evidence type="ECO:0000313" key="3">
    <source>
        <dbReference type="EMBL" id="KAH8039476.1"/>
    </source>
</evidence>
<name>A0A9J6EZC0_RHIMP</name>
<dbReference type="EMBL" id="JABSTU010000001">
    <property type="protein sequence ID" value="KAH8039476.1"/>
    <property type="molecule type" value="Genomic_DNA"/>
</dbReference>
<keyword evidence="4" id="KW-1185">Reference proteome</keyword>
<evidence type="ECO:0000313" key="4">
    <source>
        <dbReference type="Proteomes" id="UP000821866"/>
    </source>
</evidence>
<sequence>MALSLNSLDRKLPEEKAKKITTQEALESKYHATASVTKNREASAELSDISAEDILYERFEVMKQLRSLSTIVNKLQAEKEDFQESLERVTERNIQRDAYYNHSTVEQCQHQEVYFDYFGPASSVGPDLHWKQQLPVMLPPTTISTNLSETGAPPSSEGGGEGIPAKYGYIGIVRQYETLKLD</sequence>
<accession>A0A9J6EZC0</accession>
<feature type="region of interest" description="Disordered" evidence="2">
    <location>
        <begin position="142"/>
        <end position="161"/>
    </location>
</feature>
<organism evidence="3 4">
    <name type="scientific">Rhipicephalus microplus</name>
    <name type="common">Cattle tick</name>
    <name type="synonym">Boophilus microplus</name>
    <dbReference type="NCBI Taxonomy" id="6941"/>
    <lineage>
        <taxon>Eukaryota</taxon>
        <taxon>Metazoa</taxon>
        <taxon>Ecdysozoa</taxon>
        <taxon>Arthropoda</taxon>
        <taxon>Chelicerata</taxon>
        <taxon>Arachnida</taxon>
        <taxon>Acari</taxon>
        <taxon>Parasitiformes</taxon>
        <taxon>Ixodida</taxon>
        <taxon>Ixodoidea</taxon>
        <taxon>Ixodidae</taxon>
        <taxon>Rhipicephalinae</taxon>
        <taxon>Rhipicephalus</taxon>
        <taxon>Boophilus</taxon>
    </lineage>
</organism>
<evidence type="ECO:0000256" key="2">
    <source>
        <dbReference type="SAM" id="MobiDB-lite"/>
    </source>
</evidence>
<dbReference type="VEuPathDB" id="VectorBase:LOC119178495"/>
<feature type="coiled-coil region" evidence="1">
    <location>
        <begin position="65"/>
        <end position="92"/>
    </location>
</feature>
<dbReference type="Proteomes" id="UP000821866">
    <property type="component" value="Chromosome 1"/>
</dbReference>
<proteinExistence type="predicted"/>
<keyword evidence="1" id="KW-0175">Coiled coil</keyword>
<reference evidence="3" key="2">
    <citation type="submission" date="2021-09" db="EMBL/GenBank/DDBJ databases">
        <authorList>
            <person name="Jia N."/>
            <person name="Wang J."/>
            <person name="Shi W."/>
            <person name="Du L."/>
            <person name="Sun Y."/>
            <person name="Zhan W."/>
            <person name="Jiang J."/>
            <person name="Wang Q."/>
            <person name="Zhang B."/>
            <person name="Ji P."/>
            <person name="Sakyi L.B."/>
            <person name="Cui X."/>
            <person name="Yuan T."/>
            <person name="Jiang B."/>
            <person name="Yang W."/>
            <person name="Lam T.T.-Y."/>
            <person name="Chang Q."/>
            <person name="Ding S."/>
            <person name="Wang X."/>
            <person name="Zhu J."/>
            <person name="Ruan X."/>
            <person name="Zhao L."/>
            <person name="Wei J."/>
            <person name="Que T."/>
            <person name="Du C."/>
            <person name="Cheng J."/>
            <person name="Dai P."/>
            <person name="Han X."/>
            <person name="Huang E."/>
            <person name="Gao Y."/>
            <person name="Liu J."/>
            <person name="Shao H."/>
            <person name="Ye R."/>
            <person name="Li L."/>
            <person name="Wei W."/>
            <person name="Wang X."/>
            <person name="Wang C."/>
            <person name="Huo Q."/>
            <person name="Li W."/>
            <person name="Guo W."/>
            <person name="Chen H."/>
            <person name="Chen S."/>
            <person name="Zhou L."/>
            <person name="Zhou L."/>
            <person name="Ni X."/>
            <person name="Tian J."/>
            <person name="Zhou Y."/>
            <person name="Sheng Y."/>
            <person name="Liu T."/>
            <person name="Pan Y."/>
            <person name="Xia L."/>
            <person name="Li J."/>
            <person name="Zhao F."/>
            <person name="Cao W."/>
        </authorList>
    </citation>
    <scope>NUCLEOTIDE SEQUENCE</scope>
    <source>
        <strain evidence="3">Rmic-2018</strain>
        <tissue evidence="3">Larvae</tissue>
    </source>
</reference>
<comment type="caution">
    <text evidence="3">The sequence shown here is derived from an EMBL/GenBank/DDBJ whole genome shotgun (WGS) entry which is preliminary data.</text>
</comment>
<protein>
    <submittedName>
        <fullName evidence="3">Uncharacterized protein</fullName>
    </submittedName>
</protein>
<reference evidence="3" key="1">
    <citation type="journal article" date="2020" name="Cell">
        <title>Large-Scale Comparative Analyses of Tick Genomes Elucidate Their Genetic Diversity and Vector Capacities.</title>
        <authorList>
            <consortium name="Tick Genome and Microbiome Consortium (TIGMIC)"/>
            <person name="Jia N."/>
            <person name="Wang J."/>
            <person name="Shi W."/>
            <person name="Du L."/>
            <person name="Sun Y."/>
            <person name="Zhan W."/>
            <person name="Jiang J.F."/>
            <person name="Wang Q."/>
            <person name="Zhang B."/>
            <person name="Ji P."/>
            <person name="Bell-Sakyi L."/>
            <person name="Cui X.M."/>
            <person name="Yuan T.T."/>
            <person name="Jiang B.G."/>
            <person name="Yang W.F."/>
            <person name="Lam T.T."/>
            <person name="Chang Q.C."/>
            <person name="Ding S.J."/>
            <person name="Wang X.J."/>
            <person name="Zhu J.G."/>
            <person name="Ruan X.D."/>
            <person name="Zhao L."/>
            <person name="Wei J.T."/>
            <person name="Ye R.Z."/>
            <person name="Que T.C."/>
            <person name="Du C.H."/>
            <person name="Zhou Y.H."/>
            <person name="Cheng J.X."/>
            <person name="Dai P.F."/>
            <person name="Guo W.B."/>
            <person name="Han X.H."/>
            <person name="Huang E.J."/>
            <person name="Li L.F."/>
            <person name="Wei W."/>
            <person name="Gao Y.C."/>
            <person name="Liu J.Z."/>
            <person name="Shao H.Z."/>
            <person name="Wang X."/>
            <person name="Wang C.C."/>
            <person name="Yang T.C."/>
            <person name="Huo Q.B."/>
            <person name="Li W."/>
            <person name="Chen H.Y."/>
            <person name="Chen S.E."/>
            <person name="Zhou L.G."/>
            <person name="Ni X.B."/>
            <person name="Tian J.H."/>
            <person name="Sheng Y."/>
            <person name="Liu T."/>
            <person name="Pan Y.S."/>
            <person name="Xia L.Y."/>
            <person name="Li J."/>
            <person name="Zhao F."/>
            <person name="Cao W.C."/>
        </authorList>
    </citation>
    <scope>NUCLEOTIDE SEQUENCE</scope>
    <source>
        <strain evidence="3">Rmic-2018</strain>
    </source>
</reference>